<evidence type="ECO:0000256" key="1">
    <source>
        <dbReference type="ARBA" id="ARBA00004651"/>
    </source>
</evidence>
<comment type="caution">
    <text evidence="9">The sequence shown here is derived from an EMBL/GenBank/DDBJ whole genome shotgun (WGS) entry which is preliminary data.</text>
</comment>
<feature type="transmembrane region" description="Helical" evidence="7">
    <location>
        <begin position="140"/>
        <end position="157"/>
    </location>
</feature>
<dbReference type="AlphaFoldDB" id="A0A3E3K045"/>
<evidence type="ECO:0000256" key="2">
    <source>
        <dbReference type="ARBA" id="ARBA00022448"/>
    </source>
</evidence>
<name>A0A3E3K045_9FIRM</name>
<feature type="transmembrane region" description="Helical" evidence="7">
    <location>
        <begin position="236"/>
        <end position="257"/>
    </location>
</feature>
<dbReference type="EMBL" id="QVLX01000007">
    <property type="protein sequence ID" value="RGE85713.1"/>
    <property type="molecule type" value="Genomic_DNA"/>
</dbReference>
<dbReference type="Proteomes" id="UP000261080">
    <property type="component" value="Unassembled WGS sequence"/>
</dbReference>
<comment type="subcellular location">
    <subcellularLocation>
        <location evidence="1 7">Cell membrane</location>
        <topology evidence="1 7">Multi-pass membrane protein</topology>
    </subcellularLocation>
</comment>
<organism evidence="9 10">
    <name type="scientific">Sellimonas intestinalis</name>
    <dbReference type="NCBI Taxonomy" id="1653434"/>
    <lineage>
        <taxon>Bacteria</taxon>
        <taxon>Bacillati</taxon>
        <taxon>Bacillota</taxon>
        <taxon>Clostridia</taxon>
        <taxon>Lachnospirales</taxon>
        <taxon>Lachnospiraceae</taxon>
        <taxon>Sellimonas</taxon>
    </lineage>
</organism>
<dbReference type="RefSeq" id="WP_024733226.1">
    <property type="nucleotide sequence ID" value="NZ_BAABYU010000001.1"/>
</dbReference>
<feature type="domain" description="ABC transmembrane type-1" evidence="8">
    <location>
        <begin position="69"/>
        <end position="257"/>
    </location>
</feature>
<evidence type="ECO:0000256" key="4">
    <source>
        <dbReference type="ARBA" id="ARBA00022692"/>
    </source>
</evidence>
<keyword evidence="5 7" id="KW-1133">Transmembrane helix</keyword>
<dbReference type="CDD" id="cd06261">
    <property type="entry name" value="TM_PBP2"/>
    <property type="match status" value="1"/>
</dbReference>
<dbReference type="PANTHER" id="PTHR43744:SF8">
    <property type="entry name" value="SN-GLYCEROL-3-PHOSPHATE TRANSPORT SYSTEM PERMEASE PROTEIN UGPE"/>
    <property type="match status" value="1"/>
</dbReference>
<evidence type="ECO:0000256" key="5">
    <source>
        <dbReference type="ARBA" id="ARBA00022989"/>
    </source>
</evidence>
<feature type="transmembrane region" description="Helical" evidence="7">
    <location>
        <begin position="106"/>
        <end position="128"/>
    </location>
</feature>
<dbReference type="OrthoDB" id="9787837at2"/>
<reference evidence="9 10" key="1">
    <citation type="submission" date="2018-08" db="EMBL/GenBank/DDBJ databases">
        <title>A genome reference for cultivated species of the human gut microbiota.</title>
        <authorList>
            <person name="Zou Y."/>
            <person name="Xue W."/>
            <person name="Luo G."/>
        </authorList>
    </citation>
    <scope>NUCLEOTIDE SEQUENCE [LARGE SCALE GENOMIC DNA]</scope>
    <source>
        <strain evidence="9 10">AF37-2AT</strain>
    </source>
</reference>
<sequence>MKIKKKLPGILGDIILLITAVFCVLPFIYMLLMSLKSTVNAYDFSISLSEITLEQYVKIFTKNHFFRYLLNSMIVAFGGVGLSLLVSCLAGYSFAKLKFRGNDKIFFFLMMTMVVPSEVIIVPLYLIVRGFDWINTFKALILPLPTAFGVFIMRQAIIGVPKELIESAKIDGAGDMKILWKVILPLVKSAMMTLAIFTFVGAWNNFLWPLIATTEDAMRTLPLAISTMRTAYDTDVGLVMAGAAVTFLPPFLFYLILQSKFEEGITISGMKG</sequence>
<keyword evidence="3" id="KW-1003">Cell membrane</keyword>
<evidence type="ECO:0000313" key="9">
    <source>
        <dbReference type="EMBL" id="RGE85713.1"/>
    </source>
</evidence>
<keyword evidence="2 7" id="KW-0813">Transport</keyword>
<feature type="transmembrane region" description="Helical" evidence="7">
    <location>
        <begin position="12"/>
        <end position="32"/>
    </location>
</feature>
<keyword evidence="4 7" id="KW-0812">Transmembrane</keyword>
<dbReference type="GO" id="GO:0055085">
    <property type="term" value="P:transmembrane transport"/>
    <property type="evidence" value="ECO:0007669"/>
    <property type="project" value="InterPro"/>
</dbReference>
<dbReference type="GO" id="GO:0005886">
    <property type="term" value="C:plasma membrane"/>
    <property type="evidence" value="ECO:0007669"/>
    <property type="project" value="UniProtKB-SubCell"/>
</dbReference>
<dbReference type="InterPro" id="IPR000515">
    <property type="entry name" value="MetI-like"/>
</dbReference>
<comment type="similarity">
    <text evidence="7">Belongs to the binding-protein-dependent transport system permease family.</text>
</comment>
<proteinExistence type="inferred from homology"/>
<feature type="transmembrane region" description="Helical" evidence="7">
    <location>
        <begin position="68"/>
        <end position="94"/>
    </location>
</feature>
<evidence type="ECO:0000259" key="8">
    <source>
        <dbReference type="PROSITE" id="PS50928"/>
    </source>
</evidence>
<keyword evidence="10" id="KW-1185">Reference proteome</keyword>
<evidence type="ECO:0000256" key="7">
    <source>
        <dbReference type="RuleBase" id="RU363032"/>
    </source>
</evidence>
<evidence type="ECO:0000256" key="3">
    <source>
        <dbReference type="ARBA" id="ARBA00022475"/>
    </source>
</evidence>
<keyword evidence="6 7" id="KW-0472">Membrane</keyword>
<accession>A0A3E3K045</accession>
<dbReference type="PROSITE" id="PS50928">
    <property type="entry name" value="ABC_TM1"/>
    <property type="match status" value="1"/>
</dbReference>
<evidence type="ECO:0000256" key="6">
    <source>
        <dbReference type="ARBA" id="ARBA00023136"/>
    </source>
</evidence>
<dbReference type="Gene3D" id="1.10.3720.10">
    <property type="entry name" value="MetI-like"/>
    <property type="match status" value="1"/>
</dbReference>
<dbReference type="PANTHER" id="PTHR43744">
    <property type="entry name" value="ABC TRANSPORTER PERMEASE PROTEIN MG189-RELATED-RELATED"/>
    <property type="match status" value="1"/>
</dbReference>
<dbReference type="SUPFAM" id="SSF161098">
    <property type="entry name" value="MetI-like"/>
    <property type="match status" value="1"/>
</dbReference>
<protein>
    <submittedName>
        <fullName evidence="9">Carbohydrate ABC transporter permease</fullName>
    </submittedName>
</protein>
<dbReference type="Pfam" id="PF00528">
    <property type="entry name" value="BPD_transp_1"/>
    <property type="match status" value="1"/>
</dbReference>
<dbReference type="InterPro" id="IPR035906">
    <property type="entry name" value="MetI-like_sf"/>
</dbReference>
<evidence type="ECO:0000313" key="10">
    <source>
        <dbReference type="Proteomes" id="UP000261080"/>
    </source>
</evidence>
<dbReference type="GeneID" id="97193416"/>
<gene>
    <name evidence="9" type="ORF">DW016_12025</name>
</gene>